<dbReference type="AlphaFoldDB" id="A0A6A5TT89"/>
<feature type="compositionally biased region" description="Basic and acidic residues" evidence="12">
    <location>
        <begin position="71"/>
        <end position="83"/>
    </location>
</feature>
<feature type="transmembrane region" description="Helical" evidence="10">
    <location>
        <begin position="307"/>
        <end position="327"/>
    </location>
</feature>
<feature type="region of interest" description="Disordered" evidence="12">
    <location>
        <begin position="413"/>
        <end position="439"/>
    </location>
</feature>
<keyword evidence="5 10" id="KW-1133">Transmembrane helix</keyword>
<evidence type="ECO:0000256" key="12">
    <source>
        <dbReference type="SAM" id="MobiDB-lite"/>
    </source>
</evidence>
<dbReference type="Pfam" id="PF05546">
    <property type="entry name" value="She9_MDM33"/>
    <property type="match status" value="1"/>
</dbReference>
<proteinExistence type="inferred from homology"/>
<evidence type="ECO:0000256" key="3">
    <source>
        <dbReference type="ARBA" id="ARBA00022792"/>
    </source>
</evidence>
<evidence type="ECO:0000256" key="1">
    <source>
        <dbReference type="ARBA" id="ARBA00007472"/>
    </source>
</evidence>
<comment type="subcellular location">
    <subcellularLocation>
        <location evidence="10">Mitochondrion inner membrane</location>
        <topology evidence="10">Multi-pass membrane protein</topology>
    </subcellularLocation>
</comment>
<feature type="compositionally biased region" description="Basic and acidic residues" evidence="12">
    <location>
        <begin position="105"/>
        <end position="120"/>
    </location>
</feature>
<name>A0A6A5TT89_9PLEO</name>
<keyword evidence="7 10" id="KW-0496">Mitochondrion</keyword>
<dbReference type="OrthoDB" id="5595506at2759"/>
<evidence type="ECO:0000256" key="9">
    <source>
        <dbReference type="ARBA" id="ARBA00024807"/>
    </source>
</evidence>
<evidence type="ECO:0000256" key="6">
    <source>
        <dbReference type="ARBA" id="ARBA00023054"/>
    </source>
</evidence>
<keyword evidence="14" id="KW-1185">Reference proteome</keyword>
<dbReference type="Proteomes" id="UP000800035">
    <property type="component" value="Unassembled WGS sequence"/>
</dbReference>
<gene>
    <name evidence="13" type="ORF">CC80DRAFT_446771</name>
</gene>
<reference evidence="13" key="1">
    <citation type="journal article" date="2020" name="Stud. Mycol.">
        <title>101 Dothideomycetes genomes: a test case for predicting lifestyles and emergence of pathogens.</title>
        <authorList>
            <person name="Haridas S."/>
            <person name="Albert R."/>
            <person name="Binder M."/>
            <person name="Bloem J."/>
            <person name="Labutti K."/>
            <person name="Salamov A."/>
            <person name="Andreopoulos B."/>
            <person name="Baker S."/>
            <person name="Barry K."/>
            <person name="Bills G."/>
            <person name="Bluhm B."/>
            <person name="Cannon C."/>
            <person name="Castanera R."/>
            <person name="Culley D."/>
            <person name="Daum C."/>
            <person name="Ezra D."/>
            <person name="Gonzalez J."/>
            <person name="Henrissat B."/>
            <person name="Kuo A."/>
            <person name="Liang C."/>
            <person name="Lipzen A."/>
            <person name="Lutzoni F."/>
            <person name="Magnuson J."/>
            <person name="Mondo S."/>
            <person name="Nolan M."/>
            <person name="Ohm R."/>
            <person name="Pangilinan J."/>
            <person name="Park H.-J."/>
            <person name="Ramirez L."/>
            <person name="Alfaro M."/>
            <person name="Sun H."/>
            <person name="Tritt A."/>
            <person name="Yoshinaga Y."/>
            <person name="Zwiers L.-H."/>
            <person name="Turgeon B."/>
            <person name="Goodwin S."/>
            <person name="Spatafora J."/>
            <person name="Crous P."/>
            <person name="Grigoriev I."/>
        </authorList>
    </citation>
    <scope>NUCLEOTIDE SEQUENCE</scope>
    <source>
        <strain evidence="13">CBS 675.92</strain>
    </source>
</reference>
<comment type="subunit">
    <text evidence="10">Homooligomer.</text>
</comment>
<keyword evidence="8 10" id="KW-0472">Membrane</keyword>
<accession>A0A6A5TT89</accession>
<dbReference type="InterPro" id="IPR008839">
    <property type="entry name" value="MDM33_fungi"/>
</dbReference>
<evidence type="ECO:0000256" key="7">
    <source>
        <dbReference type="ARBA" id="ARBA00023128"/>
    </source>
</evidence>
<feature type="compositionally biased region" description="Low complexity" evidence="12">
    <location>
        <begin position="413"/>
        <end position="428"/>
    </location>
</feature>
<keyword evidence="4 10" id="KW-0809">Transit peptide</keyword>
<dbReference type="PANTHER" id="PTHR31961:SF3">
    <property type="entry name" value="SENSITIVE TO HIGH EXPRESSION PROTEIN 9, MITOCHONDRIAL"/>
    <property type="match status" value="1"/>
</dbReference>
<sequence length="512" mass="56335">MRPLLQHASRAFSAYAAPIARPSSARSFASRVPSQFSICARCQYRAFTAPRCGQTGLGVTEVLKRRFHQTPNDERKPLEEKEGPLGPKVPPDTTDPILVEPTATPKKDETVSDSSHKDPRNTSNTSSKKTEVVDNIARVPAEQLPSHREAQRWDFSKQLNKLMDDLLPKLADMSHKVNTYTGTDYSGIEALKQEIKEQEKLVKARRAAIEEAKVALDAAHQQQASSQKEVVALLERKHSWSAADLERYMSLIRSEHVNDQAVREAKEAIVAAESALEEARAQLEKRERAQYHEEQIWSDTIRRNSTWVTFGLMGVNIILLLASLLVFEPYRRRKIVREVKAALEAQKVAIDSVASPASQATASVAAPIGAIEAEINKVVEPAELATTSPEVLANAEPSVDASATPGKLEIAIEETPTTPEVTQEPITEASAPETIPHTPEGVDAQEAINIEEEVQADTTSQTWQDKVTFIAKDIISERVISMRRLDFTTAMLQSAAAGAIITAAIVGLLRPR</sequence>
<evidence type="ECO:0000256" key="2">
    <source>
        <dbReference type="ARBA" id="ARBA00022692"/>
    </source>
</evidence>
<comment type="similarity">
    <text evidence="1 10">Belongs to the SHE9 family.</text>
</comment>
<evidence type="ECO:0000256" key="4">
    <source>
        <dbReference type="ARBA" id="ARBA00022946"/>
    </source>
</evidence>
<dbReference type="PANTHER" id="PTHR31961">
    <property type="entry name" value="SENSITIVE TO HIGH EXPRESSION PROTEIN 9, MITOCHONDRIAL"/>
    <property type="match status" value="1"/>
</dbReference>
<comment type="function">
    <text evidence="9">Required for the maintenance of the structure of the mitochondrial inner membrane. Involved in mitochondrial morphology. Causes growth arrest when highly overexpressed.</text>
</comment>
<evidence type="ECO:0000313" key="13">
    <source>
        <dbReference type="EMBL" id="KAF1955865.1"/>
    </source>
</evidence>
<protein>
    <recommendedName>
        <fullName evidence="10">Sensitive to high expression protein 9, mitochondrial</fullName>
    </recommendedName>
</protein>
<dbReference type="GO" id="GO:0005743">
    <property type="term" value="C:mitochondrial inner membrane"/>
    <property type="evidence" value="ECO:0007669"/>
    <property type="project" value="UniProtKB-SubCell"/>
</dbReference>
<evidence type="ECO:0000256" key="8">
    <source>
        <dbReference type="ARBA" id="ARBA00023136"/>
    </source>
</evidence>
<keyword evidence="3 10" id="KW-0999">Mitochondrion inner membrane</keyword>
<dbReference type="EMBL" id="ML976993">
    <property type="protein sequence ID" value="KAF1955865.1"/>
    <property type="molecule type" value="Genomic_DNA"/>
</dbReference>
<evidence type="ECO:0000256" key="5">
    <source>
        <dbReference type="ARBA" id="ARBA00022989"/>
    </source>
</evidence>
<evidence type="ECO:0000256" key="10">
    <source>
        <dbReference type="RuleBase" id="RU364128"/>
    </source>
</evidence>
<dbReference type="GO" id="GO:0007007">
    <property type="term" value="P:inner mitochondrial membrane organization"/>
    <property type="evidence" value="ECO:0007669"/>
    <property type="project" value="TreeGrafter"/>
</dbReference>
<evidence type="ECO:0000256" key="11">
    <source>
        <dbReference type="SAM" id="Coils"/>
    </source>
</evidence>
<feature type="coiled-coil region" evidence="11">
    <location>
        <begin position="258"/>
        <end position="289"/>
    </location>
</feature>
<feature type="region of interest" description="Disordered" evidence="12">
    <location>
        <begin position="67"/>
        <end position="133"/>
    </location>
</feature>
<evidence type="ECO:0000313" key="14">
    <source>
        <dbReference type="Proteomes" id="UP000800035"/>
    </source>
</evidence>
<keyword evidence="6 11" id="KW-0175">Coiled coil</keyword>
<feature type="transmembrane region" description="Helical" evidence="10">
    <location>
        <begin position="487"/>
        <end position="509"/>
    </location>
</feature>
<keyword evidence="2 10" id="KW-0812">Transmembrane</keyword>
<organism evidence="13 14">
    <name type="scientific">Byssothecium circinans</name>
    <dbReference type="NCBI Taxonomy" id="147558"/>
    <lineage>
        <taxon>Eukaryota</taxon>
        <taxon>Fungi</taxon>
        <taxon>Dikarya</taxon>
        <taxon>Ascomycota</taxon>
        <taxon>Pezizomycotina</taxon>
        <taxon>Dothideomycetes</taxon>
        <taxon>Pleosporomycetidae</taxon>
        <taxon>Pleosporales</taxon>
        <taxon>Massarineae</taxon>
        <taxon>Massarinaceae</taxon>
        <taxon>Byssothecium</taxon>
    </lineage>
</organism>